<comment type="similarity">
    <text evidence="1 2">Belongs to the NAC-beta family.</text>
</comment>
<evidence type="ECO:0000259" key="4">
    <source>
        <dbReference type="PROSITE" id="PS51151"/>
    </source>
</evidence>
<accession>A0A125YTJ2</accession>
<comment type="caution">
    <text evidence="5">The sequence shown here is derived from an EMBL/GenBank/DDBJ whole genome shotgun (WGS) entry which is preliminary data.</text>
</comment>
<dbReference type="PROSITE" id="PS51151">
    <property type="entry name" value="NAC_AB"/>
    <property type="match status" value="1"/>
</dbReference>
<dbReference type="SMART" id="SM01407">
    <property type="entry name" value="NAC"/>
    <property type="match status" value="1"/>
</dbReference>
<dbReference type="Pfam" id="PF01849">
    <property type="entry name" value="NAC"/>
    <property type="match status" value="1"/>
</dbReference>
<dbReference type="AlphaFoldDB" id="A0A125YTJ2"/>
<feature type="domain" description="NAC-A/B" evidence="4">
    <location>
        <begin position="214"/>
        <end position="279"/>
    </location>
</feature>
<name>A0A125YTJ2_TOXGV</name>
<dbReference type="Gene3D" id="2.20.70.30">
    <property type="entry name" value="Nascent polypeptide-associated complex domain"/>
    <property type="match status" value="1"/>
</dbReference>
<dbReference type="CDD" id="cd22055">
    <property type="entry name" value="NAC_BTF3"/>
    <property type="match status" value="1"/>
</dbReference>
<keyword evidence="6" id="KW-1185">Reference proteome</keyword>
<dbReference type="Proteomes" id="UP000002226">
    <property type="component" value="Unassembled WGS sequence"/>
</dbReference>
<dbReference type="OrthoDB" id="8033832at2759"/>
<evidence type="ECO:0000313" key="6">
    <source>
        <dbReference type="Proteomes" id="UP000002226"/>
    </source>
</evidence>
<dbReference type="STRING" id="432359.A0A125YTJ2"/>
<dbReference type="InterPro" id="IPR038187">
    <property type="entry name" value="NAC_A/B_dom_sf"/>
</dbReference>
<evidence type="ECO:0000313" key="5">
    <source>
        <dbReference type="EMBL" id="ESS28617.1"/>
    </source>
</evidence>
<gene>
    <name evidence="5" type="ORF">TGVEG_257090</name>
</gene>
<organism evidence="5 6">
    <name type="scientific">Toxoplasma gondii (strain ATCC 50861 / VEG)</name>
    <dbReference type="NCBI Taxonomy" id="432359"/>
    <lineage>
        <taxon>Eukaryota</taxon>
        <taxon>Sar</taxon>
        <taxon>Alveolata</taxon>
        <taxon>Apicomplexa</taxon>
        <taxon>Conoidasida</taxon>
        <taxon>Coccidia</taxon>
        <taxon>Eucoccidiorida</taxon>
        <taxon>Eimeriorina</taxon>
        <taxon>Sarcocystidae</taxon>
        <taxon>Toxoplasma</taxon>
    </lineage>
</organism>
<keyword evidence="2" id="KW-0804">Transcription</keyword>
<protein>
    <recommendedName>
        <fullName evidence="2">Nascent polypeptide-associated complex subunit beta</fullName>
    </recommendedName>
</protein>
<dbReference type="PANTHER" id="PTHR10351">
    <property type="entry name" value="TRANSCRIPTION FACTOR BTF3 FAMILY MEMBER"/>
    <property type="match status" value="1"/>
</dbReference>
<dbReference type="EMBL" id="AAYL02000337">
    <property type="protein sequence ID" value="ESS28617.1"/>
    <property type="molecule type" value="Genomic_DNA"/>
</dbReference>
<proteinExistence type="inferred from homology"/>
<feature type="region of interest" description="Disordered" evidence="3">
    <location>
        <begin position="318"/>
        <end position="359"/>
    </location>
</feature>
<evidence type="ECO:0000256" key="3">
    <source>
        <dbReference type="SAM" id="MobiDB-lite"/>
    </source>
</evidence>
<dbReference type="eggNOG" id="KOG2240">
    <property type="taxonomic scope" value="Eukaryota"/>
</dbReference>
<evidence type="ECO:0000256" key="1">
    <source>
        <dbReference type="ARBA" id="ARBA00005296"/>
    </source>
</evidence>
<dbReference type="VEuPathDB" id="ToxoDB:TGVEG_257090"/>
<reference evidence="5" key="1">
    <citation type="submission" date="2007-03" db="EMBL/GenBank/DDBJ databases">
        <authorList>
            <person name="Paulsen I."/>
        </authorList>
    </citation>
    <scope>NUCLEOTIDE SEQUENCE</scope>
    <source>
        <strain evidence="5">VEG</strain>
    </source>
</reference>
<sequence length="359" mass="38782">MGSPSPLSPPTVSPHFVSPEIGRRPGFCAFTDLLRTLTGVSNWRTLSNARRRIFSPVLSTLFTTHSFREVFEEGSFSSFSPRVAAVCLGVKAVASVQRRPVVQSASLRFLQPVLSRITTALFKGTRHTAGSAVARFAPQTFRVFLVLEFLWWGAGGSRARAPCENGSQKMEEELTPEILAARAKLRERFGQASQQLGGKGTARRKTKKAHKSVVVDDKKLQLTLKRLGVSTIYGIEEVLMIQDNGKALQFLTPKVQAAPAANTYVVSGHYEERPNMFPGGLPGMFSQRGAGAGGMNFDTSLITPEMLRQLQQHMSALKTGAGGAEGAAAGEGAETGDASKKGDDDVPELVQNFEDVSEQ</sequence>
<comment type="subunit">
    <text evidence="2">Part of the nascent polypeptide-associated complex (NAC).</text>
</comment>
<dbReference type="InterPro" id="IPR002715">
    <property type="entry name" value="Nas_poly-pep-assoc_cplx_dom"/>
</dbReference>
<evidence type="ECO:0000256" key="2">
    <source>
        <dbReference type="RuleBase" id="RU361272"/>
    </source>
</evidence>
<dbReference type="PaxDb" id="5811-TGME49_057090"/>
<dbReference type="InterPro" id="IPR039370">
    <property type="entry name" value="BTF3"/>
</dbReference>
<keyword evidence="2" id="KW-0805">Transcription regulation</keyword>